<evidence type="ECO:0000256" key="3">
    <source>
        <dbReference type="ARBA" id="ARBA00022989"/>
    </source>
</evidence>
<keyword evidence="3 5" id="KW-1133">Transmembrane helix</keyword>
<evidence type="ECO:0000256" key="1">
    <source>
        <dbReference type="ARBA" id="ARBA00004141"/>
    </source>
</evidence>
<dbReference type="Proteomes" id="UP000602647">
    <property type="component" value="Unassembled WGS sequence"/>
</dbReference>
<proteinExistence type="predicted"/>
<protein>
    <submittedName>
        <fullName evidence="6">US12 family protein</fullName>
    </submittedName>
</protein>
<dbReference type="EMBL" id="JACRYT010000005">
    <property type="protein sequence ID" value="MBC6679498.1"/>
    <property type="molecule type" value="Genomic_DNA"/>
</dbReference>
<dbReference type="GO" id="GO:0016020">
    <property type="term" value="C:membrane"/>
    <property type="evidence" value="ECO:0007669"/>
    <property type="project" value="UniProtKB-SubCell"/>
</dbReference>
<evidence type="ECO:0000313" key="7">
    <source>
        <dbReference type="Proteomes" id="UP000602647"/>
    </source>
</evidence>
<keyword evidence="4 5" id="KW-0472">Membrane</keyword>
<feature type="transmembrane region" description="Helical" evidence="5">
    <location>
        <begin position="26"/>
        <end position="46"/>
    </location>
</feature>
<reference evidence="6" key="1">
    <citation type="submission" date="2020-08" db="EMBL/GenBank/DDBJ databases">
        <title>Genome public.</title>
        <authorList>
            <person name="Liu C."/>
            <person name="Sun Q."/>
        </authorList>
    </citation>
    <scope>NUCLEOTIDE SEQUENCE</scope>
    <source>
        <strain evidence="6">BX12</strain>
    </source>
</reference>
<feature type="transmembrane region" description="Helical" evidence="5">
    <location>
        <begin position="58"/>
        <end position="75"/>
    </location>
</feature>
<comment type="caution">
    <text evidence="6">The sequence shown here is derived from an EMBL/GenBank/DDBJ whole genome shotgun (WGS) entry which is preliminary data.</text>
</comment>
<dbReference type="Pfam" id="PF01027">
    <property type="entry name" value="Bax1-I"/>
    <property type="match status" value="1"/>
</dbReference>
<dbReference type="RefSeq" id="WP_187302607.1">
    <property type="nucleotide sequence ID" value="NZ_CBCTON010000026.1"/>
</dbReference>
<feature type="transmembrane region" description="Helical" evidence="5">
    <location>
        <begin position="142"/>
        <end position="161"/>
    </location>
</feature>
<accession>A0A923SVM5</accession>
<evidence type="ECO:0000256" key="5">
    <source>
        <dbReference type="SAM" id="Phobius"/>
    </source>
</evidence>
<name>A0A923SVM5_9FIRM</name>
<feature type="transmembrane region" description="Helical" evidence="5">
    <location>
        <begin position="111"/>
        <end position="130"/>
    </location>
</feature>
<organism evidence="6 7">
    <name type="scientific">Zhenpiania hominis</name>
    <dbReference type="NCBI Taxonomy" id="2763644"/>
    <lineage>
        <taxon>Bacteria</taxon>
        <taxon>Bacillati</taxon>
        <taxon>Bacillota</taxon>
        <taxon>Clostridia</taxon>
        <taxon>Peptostreptococcales</taxon>
        <taxon>Anaerovoracaceae</taxon>
        <taxon>Zhenpiania</taxon>
    </lineage>
</organism>
<feature type="transmembrane region" description="Helical" evidence="5">
    <location>
        <begin position="167"/>
        <end position="185"/>
    </location>
</feature>
<gene>
    <name evidence="6" type="ORF">H9L42_06620</name>
</gene>
<evidence type="ECO:0000256" key="2">
    <source>
        <dbReference type="ARBA" id="ARBA00022692"/>
    </source>
</evidence>
<dbReference type="InterPro" id="IPR006214">
    <property type="entry name" value="Bax_inhibitor_1-related"/>
</dbReference>
<keyword evidence="2 5" id="KW-0812">Transmembrane</keyword>
<keyword evidence="7" id="KW-1185">Reference proteome</keyword>
<comment type="subcellular location">
    <subcellularLocation>
        <location evidence="1">Membrane</location>
        <topology evidence="1">Multi-pass membrane protein</topology>
    </subcellularLocation>
</comment>
<feature type="transmembrane region" description="Helical" evidence="5">
    <location>
        <begin position="82"/>
        <end position="105"/>
    </location>
</feature>
<dbReference type="AlphaFoldDB" id="A0A923SVM5"/>
<evidence type="ECO:0000313" key="6">
    <source>
        <dbReference type="EMBL" id="MBC6679498.1"/>
    </source>
</evidence>
<evidence type="ECO:0000256" key="4">
    <source>
        <dbReference type="ARBA" id="ARBA00023136"/>
    </source>
</evidence>
<sequence length="222" mass="24824">MAGNLTQNKQMRFENPAGSRQISERAYNLIIGGTLLYGFAVNAFMIQVFEGAFDNMNQWGLLIGYIVCIIIGAVLTRSQSGFISFVGYNFIVVPLGVMLTILLPYYGSERVFDAVVITGIITLLMMIAAGAFPHIFLKMGRALFFTLIAVFVVELFCVFVMGRDFAVIDYVVVLLFSGYIGYDWARANVYPRTVNNAIDSAVDLYMDIINIFIRILSILNRQ</sequence>